<dbReference type="EMBL" id="BOMS01000061">
    <property type="protein sequence ID" value="GIE68433.1"/>
    <property type="molecule type" value="Genomic_DNA"/>
</dbReference>
<comment type="similarity">
    <text evidence="1">Belongs to the NDK family.</text>
</comment>
<gene>
    <name evidence="2" type="ORF">Apa02nite_045410</name>
</gene>
<accession>A0ABQ4BCN6</accession>
<sequence>MESSFVLLKPDCLRTGRVPAAEAAITAEGLSIGCRHVLTLTPADVRFLWSEYTDDDHVLMRALLDRYLCAGPSEVLHLRGPDAFEAARRVKRTIRSRYANGPFANLVHTAERRGELARQANHLLGRCGECAARFTSDEPAANPARPAGRDFRRDVDVPRLVEAVWPALQALDPRPPAPYPLDRRSPPTAAVYLGADRAHSLDSAVTAVWTALPGVEVPRALLLTLYAGRVGGYPIGVGGHRAAARSHRVLVEHGVTACSLGPPPPA</sequence>
<evidence type="ECO:0008006" key="4">
    <source>
        <dbReference type="Google" id="ProtNLM"/>
    </source>
</evidence>
<comment type="caution">
    <text evidence="2">The sequence shown here is derived from an EMBL/GenBank/DDBJ whole genome shotgun (WGS) entry which is preliminary data.</text>
</comment>
<reference evidence="2 3" key="1">
    <citation type="submission" date="2021-01" db="EMBL/GenBank/DDBJ databases">
        <title>Whole genome shotgun sequence of Actinoplanes palleronii NBRC 14916.</title>
        <authorList>
            <person name="Komaki H."/>
            <person name="Tamura T."/>
        </authorList>
    </citation>
    <scope>NUCLEOTIDE SEQUENCE [LARGE SCALE GENOMIC DNA]</scope>
    <source>
        <strain evidence="2 3">NBRC 14916</strain>
    </source>
</reference>
<comment type="caution">
    <text evidence="1">Lacks conserved residue(s) required for the propagation of feature annotation.</text>
</comment>
<dbReference type="Gene3D" id="3.30.70.141">
    <property type="entry name" value="Nucleoside diphosphate kinase-like domain"/>
    <property type="match status" value="1"/>
</dbReference>
<proteinExistence type="inferred from homology"/>
<evidence type="ECO:0000313" key="3">
    <source>
        <dbReference type="Proteomes" id="UP000624709"/>
    </source>
</evidence>
<name>A0ABQ4BCN6_9ACTN</name>
<evidence type="ECO:0000313" key="2">
    <source>
        <dbReference type="EMBL" id="GIE68433.1"/>
    </source>
</evidence>
<keyword evidence="3" id="KW-1185">Reference proteome</keyword>
<evidence type="ECO:0000256" key="1">
    <source>
        <dbReference type="PROSITE-ProRule" id="PRU00706"/>
    </source>
</evidence>
<dbReference type="InterPro" id="IPR036850">
    <property type="entry name" value="NDK-like_dom_sf"/>
</dbReference>
<dbReference type="RefSeq" id="WP_203826764.1">
    <property type="nucleotide sequence ID" value="NZ_BAAATY010000012.1"/>
</dbReference>
<organism evidence="2 3">
    <name type="scientific">Actinoplanes palleronii</name>
    <dbReference type="NCBI Taxonomy" id="113570"/>
    <lineage>
        <taxon>Bacteria</taxon>
        <taxon>Bacillati</taxon>
        <taxon>Actinomycetota</taxon>
        <taxon>Actinomycetes</taxon>
        <taxon>Micromonosporales</taxon>
        <taxon>Micromonosporaceae</taxon>
        <taxon>Actinoplanes</taxon>
    </lineage>
</organism>
<dbReference type="PROSITE" id="PS51374">
    <property type="entry name" value="NDPK_LIKE"/>
    <property type="match status" value="1"/>
</dbReference>
<dbReference type="Proteomes" id="UP000624709">
    <property type="component" value="Unassembled WGS sequence"/>
</dbReference>
<protein>
    <recommendedName>
        <fullName evidence="4">Nucleoside diphosphate kinase</fullName>
    </recommendedName>
</protein>
<dbReference type="SUPFAM" id="SSF54919">
    <property type="entry name" value="Nucleoside diphosphate kinase, NDK"/>
    <property type="match status" value="1"/>
</dbReference>